<gene>
    <name evidence="2" type="ORF">EGT50_08945</name>
</gene>
<dbReference type="InterPro" id="IPR025339">
    <property type="entry name" value="DUF4245"/>
</dbReference>
<dbReference type="Proteomes" id="UP000283479">
    <property type="component" value="Unassembled WGS sequence"/>
</dbReference>
<sequence>MCGASCWCHGRHGGRHCGAVDRVAVGPSIGWTNRRDDSFRTPTRSGLLGYPPGGTGILDIVPEKKPRILQNGRDMAWSLIPLLIACLVIAGIASQCSFNLGGPKPGPIPSFDADAAFRYDARELGFPIRQPEIPEGWTSNSGSRSIVTGDGGGDSSNIGFITEAGRYIQLTQSDATEEALVPFIAGEPRYLTGTEQIGDRTWVVFGGDGVEAIWVSDFGDARILITGPAPAEEFTKLATAVGAVEPLQP</sequence>
<keyword evidence="3" id="KW-1185">Reference proteome</keyword>
<evidence type="ECO:0000256" key="1">
    <source>
        <dbReference type="SAM" id="Phobius"/>
    </source>
</evidence>
<evidence type="ECO:0000313" key="2">
    <source>
        <dbReference type="EMBL" id="RVW03133.1"/>
    </source>
</evidence>
<proteinExistence type="predicted"/>
<name>A0A3S3ZKZ9_9NOCA</name>
<dbReference type="Pfam" id="PF14030">
    <property type="entry name" value="DUF4245"/>
    <property type="match status" value="1"/>
</dbReference>
<organism evidence="2 3">
    <name type="scientific">Rhodococcus xishaensis</name>
    <dbReference type="NCBI Taxonomy" id="2487364"/>
    <lineage>
        <taxon>Bacteria</taxon>
        <taxon>Bacillati</taxon>
        <taxon>Actinomycetota</taxon>
        <taxon>Actinomycetes</taxon>
        <taxon>Mycobacteriales</taxon>
        <taxon>Nocardiaceae</taxon>
        <taxon>Rhodococcus</taxon>
    </lineage>
</organism>
<keyword evidence="1" id="KW-1133">Transmembrane helix</keyword>
<reference evidence="2 3" key="1">
    <citation type="submission" date="2018-11" db="EMBL/GenBank/DDBJ databases">
        <title>Rhodococcus spongicola sp. nov. and Rhodococcus xishaensis sp. nov. from marine sponges.</title>
        <authorList>
            <person name="Li L."/>
            <person name="Lin H.W."/>
        </authorList>
    </citation>
    <scope>NUCLEOTIDE SEQUENCE [LARGE SCALE GENOMIC DNA]</scope>
    <source>
        <strain evidence="2 3">LHW51113</strain>
    </source>
</reference>
<accession>A0A3S3ZKZ9</accession>
<comment type="caution">
    <text evidence="2">The sequence shown here is derived from an EMBL/GenBank/DDBJ whole genome shotgun (WGS) entry which is preliminary data.</text>
</comment>
<keyword evidence="1" id="KW-0812">Transmembrane</keyword>
<dbReference type="AlphaFoldDB" id="A0A3S3ZKZ9"/>
<evidence type="ECO:0000313" key="3">
    <source>
        <dbReference type="Proteomes" id="UP000283479"/>
    </source>
</evidence>
<dbReference type="EMBL" id="RKLO01000003">
    <property type="protein sequence ID" value="RVW03133.1"/>
    <property type="molecule type" value="Genomic_DNA"/>
</dbReference>
<protein>
    <submittedName>
        <fullName evidence="2">DUF4245 domain-containing protein</fullName>
    </submittedName>
</protein>
<feature type="transmembrane region" description="Helical" evidence="1">
    <location>
        <begin position="75"/>
        <end position="93"/>
    </location>
</feature>
<keyword evidence="1" id="KW-0472">Membrane</keyword>
<dbReference type="OrthoDB" id="4772660at2"/>